<proteinExistence type="predicted"/>
<name>Q6SK28_PAEAU</name>
<feature type="compositionally biased region" description="Basic and acidic residues" evidence="1">
    <location>
        <begin position="1187"/>
        <end position="1200"/>
    </location>
</feature>
<feature type="compositionally biased region" description="Basic and acidic residues" evidence="1">
    <location>
        <begin position="1421"/>
        <end position="1484"/>
    </location>
</feature>
<dbReference type="Pfam" id="PF08751">
    <property type="entry name" value="TrwC"/>
    <property type="match status" value="1"/>
</dbReference>
<dbReference type="Gene3D" id="3.40.50.300">
    <property type="entry name" value="P-loop containing nucleotide triphosphate hydrolases"/>
    <property type="match status" value="2"/>
</dbReference>
<dbReference type="InterPro" id="IPR014862">
    <property type="entry name" value="TrwC"/>
</dbReference>
<dbReference type="CDD" id="cd18809">
    <property type="entry name" value="SF1_C_RecD"/>
    <property type="match status" value="1"/>
</dbReference>
<organism evidence="3">
    <name type="scientific">Paenarthrobacter aurescens</name>
    <name type="common">Arthrobacter aurescens</name>
    <dbReference type="NCBI Taxonomy" id="43663"/>
    <lineage>
        <taxon>Bacteria</taxon>
        <taxon>Bacillati</taxon>
        <taxon>Actinomycetota</taxon>
        <taxon>Actinomycetes</taxon>
        <taxon>Micrococcales</taxon>
        <taxon>Micrococcaceae</taxon>
        <taxon>Paenarthrobacter</taxon>
    </lineage>
</organism>
<dbReference type="InterPro" id="IPR027417">
    <property type="entry name" value="P-loop_NTPase"/>
</dbReference>
<feature type="domain" description="TrwC relaxase" evidence="2">
    <location>
        <begin position="9"/>
        <end position="408"/>
    </location>
</feature>
<protein>
    <submittedName>
        <fullName evidence="3">TraA-like protein</fullName>
    </submittedName>
</protein>
<feature type="region of interest" description="Disordered" evidence="1">
    <location>
        <begin position="1109"/>
        <end position="1130"/>
    </location>
</feature>
<dbReference type="Gene3D" id="2.30.30.940">
    <property type="match status" value="1"/>
</dbReference>
<reference evidence="3" key="1">
    <citation type="journal article" date="2004" name="Appl. Environ. Microbiol.">
        <title>Arthrobacter aurescens TC1 atrazine catabolism genes trzN, atzB, and atzC are linked on a 160-kilobase region and are functional in Escherichia coli.</title>
        <authorList>
            <person name="Sajjaphan K."/>
            <person name="Shapir N."/>
            <person name="Wackett L.P."/>
            <person name="Palmer M."/>
            <person name="Blackmon B."/>
            <person name="Tomkins J."/>
            <person name="Sadowsky M.J."/>
        </authorList>
    </citation>
    <scope>NUCLEOTIDE SEQUENCE</scope>
    <source>
        <strain evidence="3">TC1</strain>
        <plasmid evidence="3">pAA1</plasmid>
    </source>
</reference>
<accession>Q6SK28</accession>
<geneLocation type="plasmid" evidence="3">
    <name>pAA1</name>
</geneLocation>
<feature type="region of interest" description="Disordered" evidence="1">
    <location>
        <begin position="1187"/>
        <end position="1207"/>
    </location>
</feature>
<keyword evidence="3" id="KW-0614">Plasmid</keyword>
<dbReference type="SUPFAM" id="SSF52540">
    <property type="entry name" value="P-loop containing nucleoside triphosphate hydrolases"/>
    <property type="match status" value="2"/>
</dbReference>
<dbReference type="SUPFAM" id="SSF55464">
    <property type="entry name" value="Origin of replication-binding domain, RBD-like"/>
    <property type="match status" value="1"/>
</dbReference>
<dbReference type="Pfam" id="PF13604">
    <property type="entry name" value="AAA_30"/>
    <property type="match status" value="1"/>
</dbReference>
<sequence>MMSLHVLSAGTGYLYYTQETASGDELRAGDRQLGDYYTLKGLPPGQWLGQGAAALGVTGNVTEAQMANLFGKGRHPEYEAILQTKTASGLSPKAAQRAAEKEAKLGRRYYEYAPKDNTLAQAIRVRESDFERLRGRKPNAAERHRIRATAGAVMFREGHGRPPASKEELGRYITAQLRPQQNAVAGYDLTFTPVKSISVLWALGDADTRRLVEDAQQAALNDSIEYLETHALATRLGTNGIAQSSVKGGLTATAFRHHDSRLGDPNLHTHVVVSNKVQDLAGNWKSIDGKLLHRSAVAVSEHYNTRIQAHLEDHGVRFEARTVNGSKQPVMEIASVPRELISLFSKRSEGIRTSLTELRQAYEEQHGHSPDRAALIKLAQAATLDTRPDKEAPKTLAEQATMWRHEAGTLYTEDDLARITGTRTNTIRPIAAGIDVDAAARRIIDAVSDKRSTWTAQNVMAEANRWAKEYAAEHGPVPHGTVASVVSRSLGTASVRITPDQVHGRFEALTRNAGTADFNHRTDTRYTSTKILEDENLLLRAGHKDVIPAASMQDFDAAVAAYNQAVATGEKSHPLDTGQIDLAREFATSSKLLSVGIGAAGTGKSSSMGLVRAAITHAGGRVIGLAPSAVAAANLGGQLGVAAATTDKFLHTNRYPDHDPDRGTAAGPFRVTPGTVVIVDEAGMQGTGKLADVVRVVEAGGGLVRLIGDDRQLSAVQAGGALRLLINEIGATELETIHRFTSPDEAAASLLLRTPTAHEADPFAWYKANGRIQAGNIDTVEGLAFGLWQTRLNQGDAAVMMAPTNESSQRLSERAQAYRIQTGEVAGAGVAVQLRDGSRAWAGDHIVTRSNDSELKVKRGRDVVKNGDMWTVEQAHEDGSLSVSHLDHGGKIRLPAEYVSGHVHLGYALTTHRAQGMTRDAGIPILDAATSRENAYVAATRGRDENVLFVAVEEGQDRDTVLAAIAGNHSQDSSAHETLATEYDRINSPLTLADQYRYVNDEANNIRMAAMARDVLGPDAEMFITAESWGAVATHLAGAEHGGWDPAGLLQTAAGQRDFDSADDQSAVLAWRLEKIMAKAPELLAQTGERPLQQLTDDQLAKLRTDAEAAARTAREAATGDGPKPAEHWTNRRHGKLTDAELERRIFTTRFSAREQTSINDPAAARHAHQQLRALQDEHRIRTQQLKETRRAAEAAERGSRTQYGTSDPVIAASNQRARGHDVIAARARAEERLRALTPRPVSASDAPDRLPEWLAPSRAAASEYLPGSWREELTARRQVLAARFEERGHLLAAEPPGWAQKLGPVPARPDAARQWRDTAATLEMFRARYNIPETEATPVPERFRNDDIGRQLYDQAVTVSKRSRALTDHATGQDRTLDAINAVERAKNTHAPQAPAQQASDTDRKTHGQEPIAITPPQTEKPRLMTRMEKMVAEQQARKTAEQKPAEQKAPETDAQRQARLAAERAVREQQRAGRSRGDDLGY</sequence>
<feature type="region of interest" description="Disordered" evidence="1">
    <location>
        <begin position="1389"/>
        <end position="1484"/>
    </location>
</feature>
<evidence type="ECO:0000256" key="1">
    <source>
        <dbReference type="SAM" id="MobiDB-lite"/>
    </source>
</evidence>
<evidence type="ECO:0000313" key="3">
    <source>
        <dbReference type="EMBL" id="AAS20144.1"/>
    </source>
</evidence>
<dbReference type="NCBIfam" id="NF041492">
    <property type="entry name" value="MobF"/>
    <property type="match status" value="1"/>
</dbReference>
<dbReference type="EMBL" id="AY456696">
    <property type="protein sequence ID" value="AAS20144.1"/>
    <property type="molecule type" value="Genomic_DNA"/>
</dbReference>
<evidence type="ECO:0000259" key="2">
    <source>
        <dbReference type="Pfam" id="PF08751"/>
    </source>
</evidence>